<dbReference type="PROSITE" id="PS00978">
    <property type="entry name" value="FAD_G3PDH_2"/>
    <property type="match status" value="1"/>
</dbReference>
<evidence type="ECO:0000256" key="11">
    <source>
        <dbReference type="RuleBase" id="RU361217"/>
    </source>
</evidence>
<keyword evidence="5" id="KW-0963">Cytoplasm</keyword>
<dbReference type="InterPro" id="IPR000447">
    <property type="entry name" value="G3P_DH_FAD-dep"/>
</dbReference>
<feature type="domain" description="FAD dependent oxidoreductase" evidence="12">
    <location>
        <begin position="29"/>
        <end position="388"/>
    </location>
</feature>
<dbReference type="InParanoid" id="A0A7L4YRD6"/>
<name>A0A7L4YRD6_9ACTN</name>
<dbReference type="OrthoDB" id="9766796at2"/>
<dbReference type="RefSeq" id="WP_159546264.1">
    <property type="nucleotide sequence ID" value="NZ_CP047156.1"/>
</dbReference>
<keyword evidence="15" id="KW-1185">Reference proteome</keyword>
<keyword evidence="8" id="KW-0274">FAD</keyword>
<evidence type="ECO:0000256" key="4">
    <source>
        <dbReference type="ARBA" id="ARBA00013029"/>
    </source>
</evidence>
<dbReference type="PANTHER" id="PTHR11985">
    <property type="entry name" value="GLYCEROL-3-PHOSPHATE DEHYDROGENASE"/>
    <property type="match status" value="1"/>
</dbReference>
<comment type="subcellular location">
    <subcellularLocation>
        <location evidence="2">Cytoplasm</location>
    </subcellularLocation>
</comment>
<evidence type="ECO:0000256" key="1">
    <source>
        <dbReference type="ARBA" id="ARBA00001974"/>
    </source>
</evidence>
<keyword evidence="7" id="KW-0319">Glycerol metabolism</keyword>
<dbReference type="GO" id="GO:0004368">
    <property type="term" value="F:glycerol-3-phosphate dehydrogenase (quinone) activity"/>
    <property type="evidence" value="ECO:0007669"/>
    <property type="project" value="UniProtKB-EC"/>
</dbReference>
<dbReference type="KEGG" id="eke:EK0264_13045"/>
<dbReference type="Pfam" id="PF01266">
    <property type="entry name" value="DAO"/>
    <property type="match status" value="1"/>
</dbReference>
<evidence type="ECO:0000256" key="5">
    <source>
        <dbReference type="ARBA" id="ARBA00022490"/>
    </source>
</evidence>
<protein>
    <recommendedName>
        <fullName evidence="4 11">Glycerol-3-phosphate dehydrogenase</fullName>
        <ecNumber evidence="4 11">1.1.5.3</ecNumber>
    </recommendedName>
</protein>
<dbReference type="FunFam" id="1.10.8.870:FF:000003">
    <property type="entry name" value="Glycerol-3-phosphate dehydrogenase"/>
    <property type="match status" value="1"/>
</dbReference>
<dbReference type="Pfam" id="PF16901">
    <property type="entry name" value="DAO_C"/>
    <property type="match status" value="1"/>
</dbReference>
<dbReference type="GO" id="GO:0009331">
    <property type="term" value="C:glycerol-3-phosphate dehydrogenase (FAD) complex"/>
    <property type="evidence" value="ECO:0007669"/>
    <property type="project" value="UniProtKB-UniRule"/>
</dbReference>
<dbReference type="InterPro" id="IPR006076">
    <property type="entry name" value="FAD-dep_OxRdtase"/>
</dbReference>
<dbReference type="GO" id="GO:0046168">
    <property type="term" value="P:glycerol-3-phosphate catabolic process"/>
    <property type="evidence" value="ECO:0007669"/>
    <property type="project" value="TreeGrafter"/>
</dbReference>
<evidence type="ECO:0000313" key="14">
    <source>
        <dbReference type="EMBL" id="QHC01127.1"/>
    </source>
</evidence>
<comment type="cofactor">
    <cofactor evidence="1 11">
        <name>FAD</name>
        <dbReference type="ChEBI" id="CHEBI:57692"/>
    </cofactor>
</comment>
<comment type="catalytic activity">
    <reaction evidence="10 11">
        <text>a quinone + sn-glycerol 3-phosphate = dihydroxyacetone phosphate + a quinol</text>
        <dbReference type="Rhea" id="RHEA:18977"/>
        <dbReference type="ChEBI" id="CHEBI:24646"/>
        <dbReference type="ChEBI" id="CHEBI:57597"/>
        <dbReference type="ChEBI" id="CHEBI:57642"/>
        <dbReference type="ChEBI" id="CHEBI:132124"/>
        <dbReference type="EC" id="1.1.5.3"/>
    </reaction>
</comment>
<dbReference type="Gene3D" id="3.30.9.10">
    <property type="entry name" value="D-Amino Acid Oxidase, subunit A, domain 2"/>
    <property type="match status" value="1"/>
</dbReference>
<dbReference type="InterPro" id="IPR031656">
    <property type="entry name" value="DAO_C"/>
</dbReference>
<dbReference type="FunCoup" id="A0A7L4YRD6">
    <property type="interactions" value="282"/>
</dbReference>
<dbReference type="AlphaFoldDB" id="A0A7L4YRD6"/>
<evidence type="ECO:0000256" key="7">
    <source>
        <dbReference type="ARBA" id="ARBA00022798"/>
    </source>
</evidence>
<evidence type="ECO:0000259" key="13">
    <source>
        <dbReference type="Pfam" id="PF16901"/>
    </source>
</evidence>
<keyword evidence="9 11" id="KW-0560">Oxidoreductase</keyword>
<dbReference type="EMBL" id="CP047156">
    <property type="protein sequence ID" value="QHC01127.1"/>
    <property type="molecule type" value="Genomic_DNA"/>
</dbReference>
<sequence>MTAAQSARGSLGVQARAAALDRLRSQEFDLVVIGGGATGAGVAVDAASRGLRVALLEARDFAAGTSSRSSKLIHGGLRYLEQLDFPLVREALRERGLLLGTTAPHLVKPVPFLLPLQKRVWQRAYYGAGVALYDTLGSVFGTARGMPRHKHLSKREARAIFPSLKPESFIGAIRYYDGQVDDARLVITLARTAAAYGAVVVNSVRVTDLVHRDGAVAGVVATDLESGEQVTVRARQVIAATGVWSDDIGHMLEGVGMGVRVRASKGVHFVVPRDAIDGDAGLILRTEKSVLFVIPWEDHWIVGTTDTDWDLDRAHPAASARDINYLLERVNKVLERPLNRNDIEGVYAGLRPLLSGESDATSALSREHAVVSPTPGLTLIAGGKFTTYRVMAKDAVDAAFAGEPEIGTSVTDNLPLLGAADYHELWRRRIELAADYGLSVPMIEHLLDRYGDLTRELLRMGAEDPAWLSELAHSGGYLRAEIRYAVEHEGALHLDDVLARRTRIAIETTHRGVECAAEVADIMADVLGWDAEVRERELEHYLARVAAERESQRQLDDRTADAARLGADDVRGAVA</sequence>
<evidence type="ECO:0000256" key="8">
    <source>
        <dbReference type="ARBA" id="ARBA00022827"/>
    </source>
</evidence>
<evidence type="ECO:0000256" key="9">
    <source>
        <dbReference type="ARBA" id="ARBA00023002"/>
    </source>
</evidence>
<dbReference type="Gene3D" id="3.50.50.60">
    <property type="entry name" value="FAD/NAD(P)-binding domain"/>
    <property type="match status" value="1"/>
</dbReference>
<keyword evidence="6 11" id="KW-0285">Flavoprotein</keyword>
<evidence type="ECO:0000256" key="2">
    <source>
        <dbReference type="ARBA" id="ARBA00004496"/>
    </source>
</evidence>
<dbReference type="Gene3D" id="1.10.8.870">
    <property type="entry name" value="Alpha-glycerophosphate oxidase, cap domain"/>
    <property type="match status" value="1"/>
</dbReference>
<evidence type="ECO:0000256" key="10">
    <source>
        <dbReference type="ARBA" id="ARBA00049055"/>
    </source>
</evidence>
<dbReference type="Proteomes" id="UP000463857">
    <property type="component" value="Chromosome"/>
</dbReference>
<dbReference type="InterPro" id="IPR036188">
    <property type="entry name" value="FAD/NAD-bd_sf"/>
</dbReference>
<evidence type="ECO:0000256" key="3">
    <source>
        <dbReference type="ARBA" id="ARBA00007330"/>
    </source>
</evidence>
<dbReference type="InterPro" id="IPR038299">
    <property type="entry name" value="DAO_C_sf"/>
</dbReference>
<accession>A0A7L4YRD6</accession>
<dbReference type="GO" id="GO:0006071">
    <property type="term" value="P:glycerol metabolic process"/>
    <property type="evidence" value="ECO:0007669"/>
    <property type="project" value="UniProtKB-KW"/>
</dbReference>
<reference evidence="14 15" key="1">
    <citation type="journal article" date="2018" name="Int. J. Syst. Evol. Microbiol.">
        <title>Epidermidibacterium keratini gen. nov., sp. nov., a member of the family Sporichthyaceae, isolated from keratin epidermis.</title>
        <authorList>
            <person name="Lee D.G."/>
            <person name="Trujillo M.E."/>
            <person name="Kang S."/>
            <person name="Nam J.J."/>
            <person name="Kim Y.J."/>
        </authorList>
    </citation>
    <scope>NUCLEOTIDE SEQUENCE [LARGE SCALE GENOMIC DNA]</scope>
    <source>
        <strain evidence="14 15">EPI-7</strain>
    </source>
</reference>
<feature type="domain" description="Alpha-glycerophosphate oxidase C-terminal" evidence="13">
    <location>
        <begin position="409"/>
        <end position="532"/>
    </location>
</feature>
<dbReference type="EC" id="1.1.5.3" evidence="4 11"/>
<evidence type="ECO:0000259" key="12">
    <source>
        <dbReference type="Pfam" id="PF01266"/>
    </source>
</evidence>
<dbReference type="SUPFAM" id="SSF51905">
    <property type="entry name" value="FAD/NAD(P)-binding domain"/>
    <property type="match status" value="1"/>
</dbReference>
<dbReference type="PROSITE" id="PS00977">
    <property type="entry name" value="FAD_G3PDH_1"/>
    <property type="match status" value="1"/>
</dbReference>
<evidence type="ECO:0000256" key="6">
    <source>
        <dbReference type="ARBA" id="ARBA00022630"/>
    </source>
</evidence>
<dbReference type="PANTHER" id="PTHR11985:SF31">
    <property type="entry name" value="GLYCEROL-3-PHOSPHATE DEHYDROGENASE 2"/>
    <property type="match status" value="1"/>
</dbReference>
<proteinExistence type="inferred from homology"/>
<comment type="similarity">
    <text evidence="3 11">Belongs to the FAD-dependent glycerol-3-phosphate dehydrogenase family.</text>
</comment>
<organism evidence="14 15">
    <name type="scientific">Epidermidibacterium keratini</name>
    <dbReference type="NCBI Taxonomy" id="1891644"/>
    <lineage>
        <taxon>Bacteria</taxon>
        <taxon>Bacillati</taxon>
        <taxon>Actinomycetota</taxon>
        <taxon>Actinomycetes</taxon>
        <taxon>Sporichthyales</taxon>
        <taxon>Sporichthyaceae</taxon>
        <taxon>Epidermidibacterium</taxon>
    </lineage>
</organism>
<gene>
    <name evidence="14" type="ORF">EK0264_13045</name>
</gene>
<evidence type="ECO:0000313" key="15">
    <source>
        <dbReference type="Proteomes" id="UP000463857"/>
    </source>
</evidence>
<dbReference type="PRINTS" id="PR01001">
    <property type="entry name" value="FADG3PDH"/>
</dbReference>